<gene>
    <name evidence="1" type="ORF">DAPPUDRAFT_112716</name>
</gene>
<dbReference type="KEGG" id="dpx:DAPPUDRAFT_112716"/>
<protein>
    <submittedName>
        <fullName evidence="1">Uncharacterized protein</fullName>
    </submittedName>
</protein>
<evidence type="ECO:0000313" key="2">
    <source>
        <dbReference type="Proteomes" id="UP000000305"/>
    </source>
</evidence>
<evidence type="ECO:0000313" key="1">
    <source>
        <dbReference type="EMBL" id="EFX70456.1"/>
    </source>
</evidence>
<dbReference type="HOGENOM" id="CLU_1572232_0_0_1"/>
<keyword evidence="2" id="KW-1185">Reference proteome</keyword>
<dbReference type="InParanoid" id="E9HCV5"/>
<proteinExistence type="predicted"/>
<dbReference type="PhylomeDB" id="E9HCV5"/>
<sequence length="170" mass="19160">MNRQPPLQYALVEQQHDFRLWGATCENWSGEATRGGVFRLDEQSVYVTIGDNAVVKKGVRKEDPIWMRESTVDNEAATSTNDNIAGPAIIDEMELPTLSTEKNRNQEDIMSVLMELEKPSDAELMDTDSEEEVSLVRVGNLEFPVQEVPAEQVTRMAASEKDAYVDLHFL</sequence>
<dbReference type="AlphaFoldDB" id="E9HCV5"/>
<accession>E9HCV5</accession>
<reference evidence="1 2" key="1">
    <citation type="journal article" date="2011" name="Science">
        <title>The ecoresponsive genome of Daphnia pulex.</title>
        <authorList>
            <person name="Colbourne J.K."/>
            <person name="Pfrender M.E."/>
            <person name="Gilbert D."/>
            <person name="Thomas W.K."/>
            <person name="Tucker A."/>
            <person name="Oakley T.H."/>
            <person name="Tokishita S."/>
            <person name="Aerts A."/>
            <person name="Arnold G.J."/>
            <person name="Basu M.K."/>
            <person name="Bauer D.J."/>
            <person name="Caceres C.E."/>
            <person name="Carmel L."/>
            <person name="Casola C."/>
            <person name="Choi J.H."/>
            <person name="Detter J.C."/>
            <person name="Dong Q."/>
            <person name="Dusheyko S."/>
            <person name="Eads B.D."/>
            <person name="Frohlich T."/>
            <person name="Geiler-Samerotte K.A."/>
            <person name="Gerlach D."/>
            <person name="Hatcher P."/>
            <person name="Jogdeo S."/>
            <person name="Krijgsveld J."/>
            <person name="Kriventseva E.V."/>
            <person name="Kultz D."/>
            <person name="Laforsch C."/>
            <person name="Lindquist E."/>
            <person name="Lopez J."/>
            <person name="Manak J.R."/>
            <person name="Muller J."/>
            <person name="Pangilinan J."/>
            <person name="Patwardhan R.P."/>
            <person name="Pitluck S."/>
            <person name="Pritham E.J."/>
            <person name="Rechtsteiner A."/>
            <person name="Rho M."/>
            <person name="Rogozin I.B."/>
            <person name="Sakarya O."/>
            <person name="Salamov A."/>
            <person name="Schaack S."/>
            <person name="Shapiro H."/>
            <person name="Shiga Y."/>
            <person name="Skalitzky C."/>
            <person name="Smith Z."/>
            <person name="Souvorov A."/>
            <person name="Sung W."/>
            <person name="Tang Z."/>
            <person name="Tsuchiya D."/>
            <person name="Tu H."/>
            <person name="Vos H."/>
            <person name="Wang M."/>
            <person name="Wolf Y.I."/>
            <person name="Yamagata H."/>
            <person name="Yamada T."/>
            <person name="Ye Y."/>
            <person name="Shaw J.R."/>
            <person name="Andrews J."/>
            <person name="Crease T.J."/>
            <person name="Tang H."/>
            <person name="Lucas S.M."/>
            <person name="Robertson H.M."/>
            <person name="Bork P."/>
            <person name="Koonin E.V."/>
            <person name="Zdobnov E.M."/>
            <person name="Grigoriev I.V."/>
            <person name="Lynch M."/>
            <person name="Boore J.L."/>
        </authorList>
    </citation>
    <scope>NUCLEOTIDE SEQUENCE [LARGE SCALE GENOMIC DNA]</scope>
</reference>
<dbReference type="Proteomes" id="UP000000305">
    <property type="component" value="Unassembled WGS sequence"/>
</dbReference>
<dbReference type="EMBL" id="GL732621">
    <property type="protein sequence ID" value="EFX70456.1"/>
    <property type="molecule type" value="Genomic_DNA"/>
</dbReference>
<dbReference type="OrthoDB" id="10301735at2759"/>
<organism evidence="1 2">
    <name type="scientific">Daphnia pulex</name>
    <name type="common">Water flea</name>
    <dbReference type="NCBI Taxonomy" id="6669"/>
    <lineage>
        <taxon>Eukaryota</taxon>
        <taxon>Metazoa</taxon>
        <taxon>Ecdysozoa</taxon>
        <taxon>Arthropoda</taxon>
        <taxon>Crustacea</taxon>
        <taxon>Branchiopoda</taxon>
        <taxon>Diplostraca</taxon>
        <taxon>Cladocera</taxon>
        <taxon>Anomopoda</taxon>
        <taxon>Daphniidae</taxon>
        <taxon>Daphnia</taxon>
    </lineage>
</organism>
<name>E9HCV5_DAPPU</name>
<dbReference type="STRING" id="6669.E9HCV5"/>